<evidence type="ECO:0000313" key="2">
    <source>
        <dbReference type="Proteomes" id="UP000322110"/>
    </source>
</evidence>
<dbReference type="Proteomes" id="UP000322110">
    <property type="component" value="Unassembled WGS sequence"/>
</dbReference>
<reference evidence="1 2" key="1">
    <citation type="journal article" date="2015" name="Int. J. Syst. Evol. Microbiol.">
        <title>Roseomonas oryzae sp. nov., isolated from paddy rhizosphere soil.</title>
        <authorList>
            <person name="Ramaprasad E.V."/>
            <person name="Sasikala Ch."/>
            <person name="Ramana Ch.V."/>
        </authorList>
    </citation>
    <scope>NUCLEOTIDE SEQUENCE [LARGE SCALE GENOMIC DNA]</scope>
    <source>
        <strain evidence="1 2">KCTC 42542</strain>
    </source>
</reference>
<sequence>MGNDIVDYPTQAGDYLPHIIARCLEKAERDQRPYRFSLNGATTVVHPGQSASDVNEDVQRQWQSAFRSTAPQTETPS</sequence>
<organism evidence="1 2">
    <name type="scientific">Teichococcus oryzae</name>
    <dbReference type="NCBI Taxonomy" id="1608942"/>
    <lineage>
        <taxon>Bacteria</taxon>
        <taxon>Pseudomonadati</taxon>
        <taxon>Pseudomonadota</taxon>
        <taxon>Alphaproteobacteria</taxon>
        <taxon>Acetobacterales</taxon>
        <taxon>Roseomonadaceae</taxon>
        <taxon>Roseomonas</taxon>
    </lineage>
</organism>
<accession>A0A5B2TBW1</accession>
<proteinExistence type="predicted"/>
<evidence type="ECO:0000313" key="1">
    <source>
        <dbReference type="EMBL" id="KAA2211992.1"/>
    </source>
</evidence>
<protein>
    <submittedName>
        <fullName evidence="1">Uncharacterized protein</fullName>
    </submittedName>
</protein>
<keyword evidence="2" id="KW-1185">Reference proteome</keyword>
<gene>
    <name evidence="1" type="ORF">F0Q34_16870</name>
</gene>
<dbReference type="AlphaFoldDB" id="A0A5B2TBW1"/>
<name>A0A5B2TBW1_9PROT</name>
<dbReference type="EMBL" id="VUKA01000012">
    <property type="protein sequence ID" value="KAA2211992.1"/>
    <property type="molecule type" value="Genomic_DNA"/>
</dbReference>
<comment type="caution">
    <text evidence="1">The sequence shown here is derived from an EMBL/GenBank/DDBJ whole genome shotgun (WGS) entry which is preliminary data.</text>
</comment>